<dbReference type="Proteomes" id="UP001153365">
    <property type="component" value="Unassembled WGS sequence"/>
</dbReference>
<comment type="caution">
    <text evidence="2">The sequence shown here is derived from an EMBL/GenBank/DDBJ whole genome shotgun (WGS) entry which is preliminary data.</text>
</comment>
<evidence type="ECO:0000313" key="3">
    <source>
        <dbReference type="Proteomes" id="UP001153365"/>
    </source>
</evidence>
<dbReference type="AlphaFoldDB" id="A0AAV0B8L1"/>
<evidence type="ECO:0000256" key="1">
    <source>
        <dbReference type="SAM" id="MobiDB-lite"/>
    </source>
</evidence>
<gene>
    <name evidence="2" type="ORF">PPACK8108_LOCUS14920</name>
</gene>
<keyword evidence="3" id="KW-1185">Reference proteome</keyword>
<sequence>MRGKQTDYLLEVFQNQASAVIEDIHAGSWEAVKDIRGKVVEAIHSQVKMSRITKGFLSWKAIKLQGEARPEMVAASWVLGITGRGIVPSNGTGMSCAGEGASTTISTSMEDLVPKPPRSTQGKEDLNMAVGSTGGTVWPTVLNHTKRLRAKSKQLAGLQTSPRKQDQLRFETLAAHIVPSRIRGGAELREWVAWEDQQYTPSNKVKIDGHSTQLRRSAMERRVGGQSLTEGDRLNTVDKESARGNI</sequence>
<organism evidence="2 3">
    <name type="scientific">Phakopsora pachyrhizi</name>
    <name type="common">Asian soybean rust disease fungus</name>
    <dbReference type="NCBI Taxonomy" id="170000"/>
    <lineage>
        <taxon>Eukaryota</taxon>
        <taxon>Fungi</taxon>
        <taxon>Dikarya</taxon>
        <taxon>Basidiomycota</taxon>
        <taxon>Pucciniomycotina</taxon>
        <taxon>Pucciniomycetes</taxon>
        <taxon>Pucciniales</taxon>
        <taxon>Phakopsoraceae</taxon>
        <taxon>Phakopsora</taxon>
    </lineage>
</organism>
<feature type="region of interest" description="Disordered" evidence="1">
    <location>
        <begin position="216"/>
        <end position="246"/>
    </location>
</feature>
<reference evidence="2" key="1">
    <citation type="submission" date="2022-06" db="EMBL/GenBank/DDBJ databases">
        <authorList>
            <consortium name="SYNGENTA / RWTH Aachen University"/>
        </authorList>
    </citation>
    <scope>NUCLEOTIDE SEQUENCE</scope>
</reference>
<protein>
    <submittedName>
        <fullName evidence="2">Uncharacterized protein</fullName>
    </submittedName>
</protein>
<proteinExistence type="predicted"/>
<name>A0AAV0B8L1_PHAPC</name>
<evidence type="ECO:0000313" key="2">
    <source>
        <dbReference type="EMBL" id="CAH7682171.1"/>
    </source>
</evidence>
<feature type="compositionally biased region" description="Basic and acidic residues" evidence="1">
    <location>
        <begin position="230"/>
        <end position="246"/>
    </location>
</feature>
<dbReference type="EMBL" id="CALTRL010003909">
    <property type="protein sequence ID" value="CAH7682171.1"/>
    <property type="molecule type" value="Genomic_DNA"/>
</dbReference>
<accession>A0AAV0B8L1</accession>